<proteinExistence type="predicted"/>
<organism evidence="2">
    <name type="scientific">Arundo donax</name>
    <name type="common">Giant reed</name>
    <name type="synonym">Donax arundinaceus</name>
    <dbReference type="NCBI Taxonomy" id="35708"/>
    <lineage>
        <taxon>Eukaryota</taxon>
        <taxon>Viridiplantae</taxon>
        <taxon>Streptophyta</taxon>
        <taxon>Embryophyta</taxon>
        <taxon>Tracheophyta</taxon>
        <taxon>Spermatophyta</taxon>
        <taxon>Magnoliopsida</taxon>
        <taxon>Liliopsida</taxon>
        <taxon>Poales</taxon>
        <taxon>Poaceae</taxon>
        <taxon>PACMAD clade</taxon>
        <taxon>Arundinoideae</taxon>
        <taxon>Arundineae</taxon>
        <taxon>Arundo</taxon>
    </lineage>
</organism>
<dbReference type="EMBL" id="GBRH01184758">
    <property type="protein sequence ID" value="JAE13138.1"/>
    <property type="molecule type" value="Transcribed_RNA"/>
</dbReference>
<reference evidence="2" key="2">
    <citation type="journal article" date="2015" name="Data Brief">
        <title>Shoot transcriptome of the giant reed, Arundo donax.</title>
        <authorList>
            <person name="Barrero R.A."/>
            <person name="Guerrero F.D."/>
            <person name="Moolhuijzen P."/>
            <person name="Goolsby J.A."/>
            <person name="Tidwell J."/>
            <person name="Bellgard S.E."/>
            <person name="Bellgard M.I."/>
        </authorList>
    </citation>
    <scope>NUCLEOTIDE SEQUENCE</scope>
    <source>
        <tissue evidence="2">Shoot tissue taken approximately 20 cm above the soil surface</tissue>
    </source>
</reference>
<evidence type="ECO:0000313" key="2">
    <source>
        <dbReference type="EMBL" id="JAE13138.1"/>
    </source>
</evidence>
<protein>
    <submittedName>
        <fullName evidence="2">Uncharacterized protein</fullName>
    </submittedName>
</protein>
<evidence type="ECO:0000256" key="1">
    <source>
        <dbReference type="SAM" id="MobiDB-lite"/>
    </source>
</evidence>
<feature type="compositionally biased region" description="Polar residues" evidence="1">
    <location>
        <begin position="38"/>
        <end position="48"/>
    </location>
</feature>
<reference evidence="2" key="1">
    <citation type="submission" date="2014-09" db="EMBL/GenBank/DDBJ databases">
        <authorList>
            <person name="Magalhaes I.L.F."/>
            <person name="Oliveira U."/>
            <person name="Santos F.R."/>
            <person name="Vidigal T.H.D.A."/>
            <person name="Brescovit A.D."/>
            <person name="Santos A.J."/>
        </authorList>
    </citation>
    <scope>NUCLEOTIDE SEQUENCE</scope>
    <source>
        <tissue evidence="2">Shoot tissue taken approximately 20 cm above the soil surface</tissue>
    </source>
</reference>
<accession>A0A0A9FXR1</accession>
<feature type="region of interest" description="Disordered" evidence="1">
    <location>
        <begin position="38"/>
        <end position="72"/>
    </location>
</feature>
<dbReference type="AlphaFoldDB" id="A0A0A9FXR1"/>
<sequence length="153" mass="18093">MRRDQCRQYFGRFSSDNQGLPMQVPWLAAPHKMFAQSRSAASNRQGWSKASRLERQTLHSSRTHGTHKNSPIFYSQLPCHNHHTAQMGNQEDRQNKKEFHLERRRWRTKCKRPLPSQLAVGMQAKRTWGFRDFQPRQIRKGVEIKMAVVPLDR</sequence>
<name>A0A0A9FXR1_ARUDO</name>